<evidence type="ECO:0000313" key="2">
    <source>
        <dbReference type="Proteomes" id="UP001497700"/>
    </source>
</evidence>
<organism evidence="1 2">
    <name type="scientific">Hypoxylon rubiginosum</name>
    <dbReference type="NCBI Taxonomy" id="110542"/>
    <lineage>
        <taxon>Eukaryota</taxon>
        <taxon>Fungi</taxon>
        <taxon>Dikarya</taxon>
        <taxon>Ascomycota</taxon>
        <taxon>Pezizomycotina</taxon>
        <taxon>Sordariomycetes</taxon>
        <taxon>Xylariomycetidae</taxon>
        <taxon>Xylariales</taxon>
        <taxon>Hypoxylaceae</taxon>
        <taxon>Hypoxylon</taxon>
    </lineage>
</organism>
<name>A0ACB9YJ74_9PEZI</name>
<proteinExistence type="predicted"/>
<protein>
    <submittedName>
        <fullName evidence="1">Uncharacterized protein</fullName>
    </submittedName>
</protein>
<reference evidence="1 2" key="1">
    <citation type="journal article" date="2022" name="New Phytol.">
        <title>Ecological generalism drives hyperdiversity of secondary metabolite gene clusters in xylarialean endophytes.</title>
        <authorList>
            <person name="Franco M.E.E."/>
            <person name="Wisecaver J.H."/>
            <person name="Arnold A.E."/>
            <person name="Ju Y.M."/>
            <person name="Slot J.C."/>
            <person name="Ahrendt S."/>
            <person name="Moore L.P."/>
            <person name="Eastman K.E."/>
            <person name="Scott K."/>
            <person name="Konkel Z."/>
            <person name="Mondo S.J."/>
            <person name="Kuo A."/>
            <person name="Hayes R.D."/>
            <person name="Haridas S."/>
            <person name="Andreopoulos B."/>
            <person name="Riley R."/>
            <person name="LaButti K."/>
            <person name="Pangilinan J."/>
            <person name="Lipzen A."/>
            <person name="Amirebrahimi M."/>
            <person name="Yan J."/>
            <person name="Adam C."/>
            <person name="Keymanesh K."/>
            <person name="Ng V."/>
            <person name="Louie K."/>
            <person name="Northen T."/>
            <person name="Drula E."/>
            <person name="Henrissat B."/>
            <person name="Hsieh H.M."/>
            <person name="Youens-Clark K."/>
            <person name="Lutzoni F."/>
            <person name="Miadlikowska J."/>
            <person name="Eastwood D.C."/>
            <person name="Hamelin R.C."/>
            <person name="Grigoriev I.V."/>
            <person name="U'Ren J.M."/>
        </authorList>
    </citation>
    <scope>NUCLEOTIDE SEQUENCE [LARGE SCALE GENOMIC DNA]</scope>
    <source>
        <strain evidence="1 2">CBS 119005</strain>
    </source>
</reference>
<evidence type="ECO:0000313" key="1">
    <source>
        <dbReference type="EMBL" id="KAI4858988.1"/>
    </source>
</evidence>
<gene>
    <name evidence="1" type="ORF">F4820DRAFT_189740</name>
</gene>
<comment type="caution">
    <text evidence="1">The sequence shown here is derived from an EMBL/GenBank/DDBJ whole genome shotgun (WGS) entry which is preliminary data.</text>
</comment>
<sequence length="205" mass="22133">MAIIEVVFPQIKNDPESVQGALAQLPVGAKAFKEGGALRGAQGFLSGENGKDVTSDSREIILLEWPTESAFNEFINSPAFGNFKAAVKPFSSGPPQLNLFETNAGSHLFDTYTLGLLLLTPKDESNVPTILEKIRSGLEKTAESGVVFGSSLNLPQKKIAIFRPFASKEELQNPKNVSSMQELRKDLGDLADITQLVADVKSLPM</sequence>
<dbReference type="EMBL" id="MU393666">
    <property type="protein sequence ID" value="KAI4858988.1"/>
    <property type="molecule type" value="Genomic_DNA"/>
</dbReference>
<accession>A0ACB9YJ74</accession>
<keyword evidence="2" id="KW-1185">Reference proteome</keyword>
<dbReference type="Proteomes" id="UP001497700">
    <property type="component" value="Unassembled WGS sequence"/>
</dbReference>